<dbReference type="eggNOG" id="ENOG50326T6">
    <property type="taxonomic scope" value="Bacteria"/>
</dbReference>
<evidence type="ECO:0000313" key="2">
    <source>
        <dbReference type="EMBL" id="EME97222.1"/>
    </source>
</evidence>
<dbReference type="PATRIC" id="fig|1223523.3.peg.5596"/>
<keyword evidence="1" id="KW-1133">Transmembrane helix</keyword>
<keyword evidence="1" id="KW-0812">Transmembrane</keyword>
<dbReference type="Proteomes" id="UP000011740">
    <property type="component" value="Unassembled WGS sequence"/>
</dbReference>
<dbReference type="STRING" id="1223523.H340_27559"/>
<feature type="transmembrane region" description="Helical" evidence="1">
    <location>
        <begin position="78"/>
        <end position="96"/>
    </location>
</feature>
<gene>
    <name evidence="2" type="ORF">H340_27559</name>
</gene>
<dbReference type="EMBL" id="AORZ01000135">
    <property type="protein sequence ID" value="EME97222.1"/>
    <property type="molecule type" value="Genomic_DNA"/>
</dbReference>
<keyword evidence="1" id="KW-0472">Membrane</keyword>
<comment type="caution">
    <text evidence="2">The sequence shown here is derived from an EMBL/GenBank/DDBJ whole genome shotgun (WGS) entry which is preliminary data.</text>
</comment>
<sequence>MTGRYAFRAAAVPPGDRPDTFGADSHTFGARPAYLRTRPGTFGLHRARRMPPFGRRTVSRRPTPRPPGTSYLRRMKSVLGFLSFVLTAGGISGLLHEWLGWFRLFGFLRYLAPDGYAVYANTVFVVLGIALGLLSGSLGRRGGSS</sequence>
<proteinExistence type="predicted"/>
<evidence type="ECO:0000313" key="3">
    <source>
        <dbReference type="Proteomes" id="UP000011740"/>
    </source>
</evidence>
<protein>
    <submittedName>
        <fullName evidence="2">Uncharacterized protein</fullName>
    </submittedName>
</protein>
<accession>M3AUF2</accession>
<reference evidence="2 3" key="1">
    <citation type="journal article" date="2013" name="Genome Announc.">
        <title>Whole-Genome Shotgun Assembly and Analysis of the Genome of Streptomyces mobaraensis DSM 40847, a Strain for Industrial Production of Microbial Transglutaminase.</title>
        <authorList>
            <person name="Yang H."/>
            <person name="He T."/>
            <person name="Wu W."/>
            <person name="Zhu W."/>
            <person name="Lu B."/>
            <person name="Sun W."/>
        </authorList>
    </citation>
    <scope>NUCLEOTIDE SEQUENCE [LARGE SCALE GENOMIC DNA]</scope>
    <source>
        <strain evidence="2 3">DSM 40847</strain>
    </source>
</reference>
<name>M3AUF2_STRM1</name>
<feature type="transmembrane region" description="Helical" evidence="1">
    <location>
        <begin position="116"/>
        <end position="139"/>
    </location>
</feature>
<organism evidence="2 3">
    <name type="scientific">Streptomyces mobaraensis (strain ATCC 29032 / DSM 40847 / JCM 4168 / NBRC 13819 / NCIMB 11159 / IPCR 16-22)</name>
    <dbReference type="NCBI Taxonomy" id="1223523"/>
    <lineage>
        <taxon>Bacteria</taxon>
        <taxon>Bacillati</taxon>
        <taxon>Actinomycetota</taxon>
        <taxon>Actinomycetes</taxon>
        <taxon>Kitasatosporales</taxon>
        <taxon>Streptomycetaceae</taxon>
        <taxon>Streptomyces</taxon>
    </lineage>
</organism>
<dbReference type="AlphaFoldDB" id="M3AUF2"/>
<evidence type="ECO:0000256" key="1">
    <source>
        <dbReference type="SAM" id="Phobius"/>
    </source>
</evidence>